<dbReference type="InterPro" id="IPR005502">
    <property type="entry name" value="Ribosyl_crysJ1"/>
</dbReference>
<dbReference type="Proteomes" id="UP001168537">
    <property type="component" value="Unassembled WGS sequence"/>
</dbReference>
<evidence type="ECO:0000313" key="2">
    <source>
        <dbReference type="EMBL" id="MDN4163388.1"/>
    </source>
</evidence>
<comment type="caution">
    <text evidence="2">The sequence shown here is derived from an EMBL/GenBank/DDBJ whole genome shotgun (WGS) entry which is preliminary data.</text>
</comment>
<dbReference type="RefSeq" id="WP_300962700.1">
    <property type="nucleotide sequence ID" value="NZ_JAUHJR010000012.1"/>
</dbReference>
<feature type="region of interest" description="Disordered" evidence="1">
    <location>
        <begin position="120"/>
        <end position="141"/>
    </location>
</feature>
<keyword evidence="3" id="KW-1185">Reference proteome</keyword>
<sequence length="337" mass="35175">MNEPGEDSWNERLRGLLLGLALGDSYERARGSFRRRGVIDVGVATQLAAFTADGLVRALASSGDQLAPGQVAPALWNALTRWGAQQEVIPTTDAQGAPVANGWLSEVPALSERRGSAPATVSAVRGGRPGTLEQPGSSSGGTQVVTRLLPTAAVRHLLPYEGIYSEADAEFASYAVLTHGEGSAIHSAVATASLASSCLAGMDVREAVGASPFNEMGSLFSAARDIAGGQPRDPSALRQWMRDDATSAMTGGIYTAISFPEPDDVQDALDFAYRLPGGRGSATVAAALIGAVHGVHALPVEAVSRLELSWVLDQLALDLAQHVRGLRAVSERYPILN</sequence>
<organism evidence="2 3">
    <name type="scientific">Nocardioides abyssi</name>
    <dbReference type="NCBI Taxonomy" id="3058370"/>
    <lineage>
        <taxon>Bacteria</taxon>
        <taxon>Bacillati</taxon>
        <taxon>Actinomycetota</taxon>
        <taxon>Actinomycetes</taxon>
        <taxon>Propionibacteriales</taxon>
        <taxon>Nocardioidaceae</taxon>
        <taxon>Nocardioides</taxon>
    </lineage>
</organism>
<accession>A0ABT8EZ27</accession>
<name>A0ABT8EZ27_9ACTN</name>
<proteinExistence type="predicted"/>
<protein>
    <submittedName>
        <fullName evidence="2">ADP-ribosylglycohydrolase family protein</fullName>
    </submittedName>
</protein>
<dbReference type="InterPro" id="IPR036705">
    <property type="entry name" value="Ribosyl_crysJ1_sf"/>
</dbReference>
<gene>
    <name evidence="2" type="ORF">QWY29_18615</name>
</gene>
<dbReference type="SUPFAM" id="SSF101478">
    <property type="entry name" value="ADP-ribosylglycohydrolase"/>
    <property type="match status" value="1"/>
</dbReference>
<dbReference type="EMBL" id="JAUHJR010000012">
    <property type="protein sequence ID" value="MDN4163388.1"/>
    <property type="molecule type" value="Genomic_DNA"/>
</dbReference>
<evidence type="ECO:0000313" key="3">
    <source>
        <dbReference type="Proteomes" id="UP001168537"/>
    </source>
</evidence>
<evidence type="ECO:0000256" key="1">
    <source>
        <dbReference type="SAM" id="MobiDB-lite"/>
    </source>
</evidence>
<dbReference type="Gene3D" id="1.10.4080.10">
    <property type="entry name" value="ADP-ribosylation/Crystallin J1"/>
    <property type="match status" value="1"/>
</dbReference>
<reference evidence="2" key="1">
    <citation type="submission" date="2023-06" db="EMBL/GenBank/DDBJ databases">
        <title>Draft genome sequence of Nocardioides sp. SOB72.</title>
        <authorList>
            <person name="Zhang G."/>
        </authorList>
    </citation>
    <scope>NUCLEOTIDE SEQUENCE</scope>
    <source>
        <strain evidence="2">SOB72</strain>
    </source>
</reference>
<dbReference type="Pfam" id="PF03747">
    <property type="entry name" value="ADP_ribosyl_GH"/>
    <property type="match status" value="1"/>
</dbReference>